<reference evidence="1 2" key="1">
    <citation type="submission" date="2024-12" db="EMBL/GenBank/DDBJ databases">
        <authorList>
            <person name="Hu S."/>
        </authorList>
    </citation>
    <scope>NUCLEOTIDE SEQUENCE [LARGE SCALE GENOMIC DNA]</scope>
    <source>
        <strain evidence="1 2">THG-T11</strain>
    </source>
</reference>
<comment type="caution">
    <text evidence="1">The sequence shown here is derived from an EMBL/GenBank/DDBJ whole genome shotgun (WGS) entry which is preliminary data.</text>
</comment>
<sequence length="127" mass="14850">MKKSDRQKVFDKYDGKCAYCGCELVKGWHVDELEPLVRNFTYNRDKGKYVHDGTCRHPERLHINNQNPACASCNIMKSSESLEAFRNKISAFVNSLNQYHTQYKFAKRYGLVVETVKPVVFYFETLI</sequence>
<keyword evidence="2" id="KW-1185">Reference proteome</keyword>
<dbReference type="Gene3D" id="1.10.30.50">
    <property type="match status" value="1"/>
</dbReference>
<gene>
    <name evidence="1" type="ORF">E6A44_002850</name>
</gene>
<protein>
    <recommendedName>
        <fullName evidence="3">HNH endonuclease</fullName>
    </recommendedName>
</protein>
<dbReference type="Proteomes" id="UP001517247">
    <property type="component" value="Unassembled WGS sequence"/>
</dbReference>
<name>A0ABW9J2Y2_9SPHI</name>
<accession>A0ABW9J2Y2</accession>
<evidence type="ECO:0008006" key="3">
    <source>
        <dbReference type="Google" id="ProtNLM"/>
    </source>
</evidence>
<evidence type="ECO:0000313" key="1">
    <source>
        <dbReference type="EMBL" id="MFN0254490.1"/>
    </source>
</evidence>
<organism evidence="1 2">
    <name type="scientific">Pedobacter ureilyticus</name>
    <dbReference type="NCBI Taxonomy" id="1393051"/>
    <lineage>
        <taxon>Bacteria</taxon>
        <taxon>Pseudomonadati</taxon>
        <taxon>Bacteroidota</taxon>
        <taxon>Sphingobacteriia</taxon>
        <taxon>Sphingobacteriales</taxon>
        <taxon>Sphingobacteriaceae</taxon>
        <taxon>Pedobacter</taxon>
    </lineage>
</organism>
<dbReference type="RefSeq" id="WP_138721639.1">
    <property type="nucleotide sequence ID" value="NZ_SSHJ02000001.1"/>
</dbReference>
<proteinExistence type="predicted"/>
<dbReference type="EMBL" id="SSHJ02000001">
    <property type="protein sequence ID" value="MFN0254490.1"/>
    <property type="molecule type" value="Genomic_DNA"/>
</dbReference>
<evidence type="ECO:0000313" key="2">
    <source>
        <dbReference type="Proteomes" id="UP001517247"/>
    </source>
</evidence>